<reference evidence="1 4" key="2">
    <citation type="submission" date="2020-07" db="EMBL/GenBank/DDBJ databases">
        <title>Sequencing the genomes of 1000 actinobacteria strains.</title>
        <authorList>
            <person name="Klenk H.-P."/>
        </authorList>
    </citation>
    <scope>NUCLEOTIDE SEQUENCE [LARGE SCALE GENOMIC DNA]</scope>
    <source>
        <strain evidence="1 4">DSM 45117</strain>
    </source>
</reference>
<dbReference type="AlphaFoldDB" id="A0A1I2WZ31"/>
<dbReference type="Proteomes" id="UP000533017">
    <property type="component" value="Unassembled WGS sequence"/>
</dbReference>
<proteinExistence type="predicted"/>
<evidence type="ECO:0000313" key="3">
    <source>
        <dbReference type="Proteomes" id="UP000199052"/>
    </source>
</evidence>
<dbReference type="STRING" id="504797.SAMN05421678_111177"/>
<reference evidence="2 3" key="1">
    <citation type="submission" date="2016-10" db="EMBL/GenBank/DDBJ databases">
        <authorList>
            <person name="de Groot N.N."/>
        </authorList>
    </citation>
    <scope>NUCLEOTIDE SEQUENCE [LARGE SCALE GENOMIC DNA]</scope>
    <source>
        <strain evidence="2 3">CPCC 202808</strain>
    </source>
</reference>
<evidence type="ECO:0000313" key="2">
    <source>
        <dbReference type="EMBL" id="SFH06442.1"/>
    </source>
</evidence>
<dbReference type="Proteomes" id="UP000199052">
    <property type="component" value="Unassembled WGS sequence"/>
</dbReference>
<dbReference type="RefSeq" id="WP_092885417.1">
    <property type="nucleotide sequence ID" value="NZ_FOOI01000011.1"/>
</dbReference>
<dbReference type="EMBL" id="FOOI01000011">
    <property type="protein sequence ID" value="SFH06442.1"/>
    <property type="molecule type" value="Genomic_DNA"/>
</dbReference>
<evidence type="ECO:0000313" key="4">
    <source>
        <dbReference type="Proteomes" id="UP000533017"/>
    </source>
</evidence>
<organism evidence="2 3">
    <name type="scientific">Actinopolymorpha cephalotaxi</name>
    <dbReference type="NCBI Taxonomy" id="504797"/>
    <lineage>
        <taxon>Bacteria</taxon>
        <taxon>Bacillati</taxon>
        <taxon>Actinomycetota</taxon>
        <taxon>Actinomycetes</taxon>
        <taxon>Propionibacteriales</taxon>
        <taxon>Actinopolymorphaceae</taxon>
        <taxon>Actinopolymorpha</taxon>
    </lineage>
</organism>
<gene>
    <name evidence="1" type="ORF">FHR37_004057</name>
    <name evidence="2" type="ORF">SAMN05421678_111177</name>
</gene>
<dbReference type="EMBL" id="JACBZA010000001">
    <property type="protein sequence ID" value="NYH85206.1"/>
    <property type="molecule type" value="Genomic_DNA"/>
</dbReference>
<protein>
    <submittedName>
        <fullName evidence="2">Uncharacterized protein</fullName>
    </submittedName>
</protein>
<accession>A0A1I2WZ31</accession>
<dbReference type="OrthoDB" id="3626727at2"/>
<keyword evidence="4" id="KW-1185">Reference proteome</keyword>
<evidence type="ECO:0000313" key="1">
    <source>
        <dbReference type="EMBL" id="NYH85206.1"/>
    </source>
</evidence>
<sequence length="111" mass="12471">MSEHDPHVHLDSKAIQSRANVRNMLAGTFGLAADAPRVVTTGCGRQVPYAMTSERPESVTCLPCREYGRQRHLAFAETLEHRVHLEDGALRTGGRWAQHHRDLARRFDSTP</sequence>
<name>A0A1I2WZ31_9ACTN</name>